<gene>
    <name evidence="1" type="ORF">GB928_024305</name>
</gene>
<dbReference type="EMBL" id="WHSC02000012">
    <property type="protein sequence ID" value="MDO6124320.1"/>
    <property type="molecule type" value="Genomic_DNA"/>
</dbReference>
<proteinExistence type="predicted"/>
<keyword evidence="2" id="KW-1185">Reference proteome</keyword>
<organism evidence="1 2">
    <name type="scientific">Shinella curvata</name>
    <dbReference type="NCBI Taxonomy" id="1817964"/>
    <lineage>
        <taxon>Bacteria</taxon>
        <taxon>Pseudomonadati</taxon>
        <taxon>Pseudomonadota</taxon>
        <taxon>Alphaproteobacteria</taxon>
        <taxon>Hyphomicrobiales</taxon>
        <taxon>Rhizobiaceae</taxon>
        <taxon>Shinella</taxon>
    </lineage>
</organism>
<dbReference type="RefSeq" id="WP_244763372.1">
    <property type="nucleotide sequence ID" value="NZ_JALJCJ010000007.1"/>
</dbReference>
<comment type="caution">
    <text evidence="1">The sequence shown here is derived from an EMBL/GenBank/DDBJ whole genome shotgun (WGS) entry which is preliminary data.</text>
</comment>
<evidence type="ECO:0000313" key="1">
    <source>
        <dbReference type="EMBL" id="MDO6124320.1"/>
    </source>
</evidence>
<accession>A0ABT8XKR7</accession>
<sequence length="49" mass="4916">MAAGAALDLRPIVAGNTGPIVSFLLFGSLPIGATFDSDTGRIGDKVLKA</sequence>
<evidence type="ECO:0000313" key="2">
    <source>
        <dbReference type="Proteomes" id="UP001177080"/>
    </source>
</evidence>
<protein>
    <submittedName>
        <fullName evidence="1">Uncharacterized protein</fullName>
    </submittedName>
</protein>
<dbReference type="Proteomes" id="UP001177080">
    <property type="component" value="Unassembled WGS sequence"/>
</dbReference>
<reference evidence="1" key="1">
    <citation type="submission" date="2022-04" db="EMBL/GenBank/DDBJ databases">
        <title>Shinella lacus sp. nov., a novel member of the genus Shinella from water.</title>
        <authorList>
            <person name="Deng Y."/>
        </authorList>
    </citation>
    <scope>NUCLEOTIDE SEQUENCE</scope>
    <source>
        <strain evidence="1">JCM 31239</strain>
    </source>
</reference>
<name>A0ABT8XKR7_9HYPH</name>